<dbReference type="InterPro" id="IPR059052">
    <property type="entry name" value="HH_YbhG-like"/>
</dbReference>
<organism evidence="5 6">
    <name type="scientific">Rhizobium alvei</name>
    <dbReference type="NCBI Taxonomy" id="1132659"/>
    <lineage>
        <taxon>Bacteria</taxon>
        <taxon>Pseudomonadati</taxon>
        <taxon>Pseudomonadota</taxon>
        <taxon>Alphaproteobacteria</taxon>
        <taxon>Hyphomicrobiales</taxon>
        <taxon>Rhizobiaceae</taxon>
        <taxon>Rhizobium/Agrobacterium group</taxon>
        <taxon>Rhizobium</taxon>
    </lineage>
</organism>
<dbReference type="PANTHER" id="PTHR32347">
    <property type="entry name" value="EFFLUX SYSTEM COMPONENT YKNX-RELATED"/>
    <property type="match status" value="1"/>
</dbReference>
<evidence type="ECO:0000256" key="1">
    <source>
        <dbReference type="ARBA" id="ARBA00004196"/>
    </source>
</evidence>
<dbReference type="Proteomes" id="UP001174932">
    <property type="component" value="Unassembled WGS sequence"/>
</dbReference>
<evidence type="ECO:0000313" key="5">
    <source>
        <dbReference type="EMBL" id="MDO6964263.1"/>
    </source>
</evidence>
<feature type="coiled-coil region" evidence="3">
    <location>
        <begin position="65"/>
        <end position="125"/>
    </location>
</feature>
<evidence type="ECO:0000313" key="6">
    <source>
        <dbReference type="Proteomes" id="UP001174932"/>
    </source>
</evidence>
<dbReference type="Pfam" id="PF25881">
    <property type="entry name" value="HH_YBHG"/>
    <property type="match status" value="1"/>
</dbReference>
<keyword evidence="2 3" id="KW-0175">Coiled coil</keyword>
<dbReference type="RefSeq" id="WP_304376189.1">
    <property type="nucleotide sequence ID" value="NZ_JAUOZU010000007.1"/>
</dbReference>
<dbReference type="EMBL" id="JAUOZU010000007">
    <property type="protein sequence ID" value="MDO6964263.1"/>
    <property type="molecule type" value="Genomic_DNA"/>
</dbReference>
<comment type="subcellular location">
    <subcellularLocation>
        <location evidence="1">Cell envelope</location>
    </subcellularLocation>
</comment>
<dbReference type="Gene3D" id="1.10.287.470">
    <property type="entry name" value="Helix hairpin bin"/>
    <property type="match status" value="1"/>
</dbReference>
<dbReference type="InterPro" id="IPR050465">
    <property type="entry name" value="UPF0194_transport"/>
</dbReference>
<dbReference type="Gene3D" id="2.40.30.170">
    <property type="match status" value="1"/>
</dbReference>
<evidence type="ECO:0000256" key="3">
    <source>
        <dbReference type="SAM" id="Coils"/>
    </source>
</evidence>
<accession>A0ABT8YKV6</accession>
<reference evidence="5" key="1">
    <citation type="journal article" date="2015" name="Int. J. Syst. Evol. Microbiol.">
        <title>Rhizobium alvei sp. nov., isolated from a freshwater river.</title>
        <authorList>
            <person name="Sheu S.Y."/>
            <person name="Huang H.W."/>
            <person name="Young C.C."/>
            <person name="Chen W.M."/>
        </authorList>
    </citation>
    <scope>NUCLEOTIDE SEQUENCE</scope>
    <source>
        <strain evidence="5">TNR-22</strain>
    </source>
</reference>
<reference evidence="5" key="2">
    <citation type="submission" date="2023-07" db="EMBL/GenBank/DDBJ databases">
        <authorList>
            <person name="Shen H."/>
        </authorList>
    </citation>
    <scope>NUCLEOTIDE SEQUENCE</scope>
    <source>
        <strain evidence="5">TNR-22</strain>
    </source>
</reference>
<comment type="caution">
    <text evidence="5">The sequence shown here is derived from an EMBL/GenBank/DDBJ whole genome shotgun (WGS) entry which is preliminary data.</text>
</comment>
<sequence length="317" mass="34494">MDFLCSIPLFVSLIGGCPAPQPVATGYVEGEYVLLAPVETGRIETILAKRGDRLKRDQTIVSMEAQDAEIAVDEAAAAIDQARAQLANLKEGRRPEEIAVITAALNSAQAQADEARRVYERQKDLLARGIAPQSDFDGAKTRYDQAKALVEQSSANLEVARLPARPEEIRSAEAQVRQAEARLANARWRFDHRQLKSPADGVVDDVIRRVGEVAGPSQPVLSILPDGGVKIRLYIPEAMLSQLAPGRKLAVRCDGCADSLTATIFYIADGPEFTPPVIYSLENRQKLVYLIEARPDDPHSALKPGQIVDAVLADKPQ</sequence>
<dbReference type="Gene3D" id="2.40.50.100">
    <property type="match status" value="1"/>
</dbReference>
<evidence type="ECO:0000256" key="2">
    <source>
        <dbReference type="ARBA" id="ARBA00023054"/>
    </source>
</evidence>
<dbReference type="PANTHER" id="PTHR32347:SF23">
    <property type="entry name" value="BLL5650 PROTEIN"/>
    <property type="match status" value="1"/>
</dbReference>
<evidence type="ECO:0000259" key="4">
    <source>
        <dbReference type="Pfam" id="PF25881"/>
    </source>
</evidence>
<gene>
    <name evidence="5" type="ORF">Q4481_09860</name>
</gene>
<dbReference type="SUPFAM" id="SSF111369">
    <property type="entry name" value="HlyD-like secretion proteins"/>
    <property type="match status" value="2"/>
</dbReference>
<protein>
    <submittedName>
        <fullName evidence="5">HlyD family efflux transporter periplasmic adaptor subunit</fullName>
    </submittedName>
</protein>
<feature type="domain" description="YbhG-like alpha-helical hairpin" evidence="4">
    <location>
        <begin position="63"/>
        <end position="189"/>
    </location>
</feature>
<name>A0ABT8YKV6_9HYPH</name>
<keyword evidence="6" id="KW-1185">Reference proteome</keyword>
<proteinExistence type="predicted"/>